<keyword evidence="1" id="KW-1003">Cell membrane</keyword>
<dbReference type="OrthoDB" id="9787283at2"/>
<organism evidence="7 8">
    <name type="scientific">Gracilibacillus oryzae</name>
    <dbReference type="NCBI Taxonomy" id="1672701"/>
    <lineage>
        <taxon>Bacteria</taxon>
        <taxon>Bacillati</taxon>
        <taxon>Bacillota</taxon>
        <taxon>Bacilli</taxon>
        <taxon>Bacillales</taxon>
        <taxon>Bacillaceae</taxon>
        <taxon>Gracilibacillus</taxon>
    </lineage>
</organism>
<keyword evidence="2 6" id="KW-0732">Signal</keyword>
<keyword evidence="4" id="KW-0564">Palmitate</keyword>
<dbReference type="Proteomes" id="UP000480246">
    <property type="component" value="Unassembled WGS sequence"/>
</dbReference>
<keyword evidence="8" id="KW-1185">Reference proteome</keyword>
<dbReference type="PANTHER" id="PTHR43649">
    <property type="entry name" value="ARABINOSE-BINDING PROTEIN-RELATED"/>
    <property type="match status" value="1"/>
</dbReference>
<sequence length="541" mass="60790">MKQSKKIMLALMLLIVVGVLAACNNSESTDANKEGSEGETSGAAMEDYGVGDTFKATEPVTFTALFSDHPNYPIKDDWLLFEKIKEMTNVTLDTTAVPMSDYADKRSLLISSGDAPNIIPKTYPGEESPFVSSGAILPISDYVDMMPHYQDKVAKWEIEPFLDGLRQQDGKYYVLPGLHENVWPDYSLAIRTDILEELGLEEPKTWEELEVVLEEMKKAYPESTPFSDRFKMESTLNIAATSFGTKAGWGLANMLEYQEDSDEFIFAPATDEYRSMLEYFNGLVEKGLLDPESVTQEDDPAIQKFTNGDSFIINTNGQTLTQYRTTMDETLGADNYSIKKIVVPGGPAGHLMAGTKLENGIMFPATVKDDPNFEAMLQFIDWMLYSDEGLEFNKWGVEGETFTKENGERMLADNVTFRGMNPEAENHLQIDYGFSGGNFSYGGPTELLHSMFAEEEIEFQNAMHETKEVVLPDPPIKYDALQLERSSLLSTPLKDHVTQNTLKFIVGERSLDEWDAYLKELEAKNLQGYVDLANQVYQENK</sequence>
<feature type="signal peptide" evidence="6">
    <location>
        <begin position="1"/>
        <end position="21"/>
    </location>
</feature>
<evidence type="ECO:0000256" key="2">
    <source>
        <dbReference type="ARBA" id="ARBA00022729"/>
    </source>
</evidence>
<keyword evidence="3" id="KW-0472">Membrane</keyword>
<proteinExistence type="predicted"/>
<dbReference type="PROSITE" id="PS51257">
    <property type="entry name" value="PROKAR_LIPOPROTEIN"/>
    <property type="match status" value="1"/>
</dbReference>
<comment type="caution">
    <text evidence="7">The sequence shown here is derived from an EMBL/GenBank/DDBJ whole genome shotgun (WGS) entry which is preliminary data.</text>
</comment>
<dbReference type="SUPFAM" id="SSF53850">
    <property type="entry name" value="Periplasmic binding protein-like II"/>
    <property type="match status" value="1"/>
</dbReference>
<evidence type="ECO:0000313" key="7">
    <source>
        <dbReference type="EMBL" id="KAB8131059.1"/>
    </source>
</evidence>
<evidence type="ECO:0000256" key="3">
    <source>
        <dbReference type="ARBA" id="ARBA00023136"/>
    </source>
</evidence>
<dbReference type="Pfam" id="PF01547">
    <property type="entry name" value="SBP_bac_1"/>
    <property type="match status" value="1"/>
</dbReference>
<feature type="chain" id="PRO_5039399547" evidence="6">
    <location>
        <begin position="22"/>
        <end position="541"/>
    </location>
</feature>
<dbReference type="InterPro" id="IPR050490">
    <property type="entry name" value="Bact_solute-bd_prot1"/>
</dbReference>
<dbReference type="PANTHER" id="PTHR43649:SF33">
    <property type="entry name" value="POLYGALACTURONAN_RHAMNOGALACTURONAN-BINDING PROTEIN YTCQ"/>
    <property type="match status" value="1"/>
</dbReference>
<evidence type="ECO:0000256" key="5">
    <source>
        <dbReference type="ARBA" id="ARBA00023288"/>
    </source>
</evidence>
<protein>
    <submittedName>
        <fullName evidence="7">Extracellular solute-binding protein</fullName>
    </submittedName>
</protein>
<name>A0A7C8KXJ8_9BACI</name>
<evidence type="ECO:0000256" key="6">
    <source>
        <dbReference type="SAM" id="SignalP"/>
    </source>
</evidence>
<accession>A0A7C8KXJ8</accession>
<dbReference type="EMBL" id="WEID01000068">
    <property type="protein sequence ID" value="KAB8131059.1"/>
    <property type="molecule type" value="Genomic_DNA"/>
</dbReference>
<gene>
    <name evidence="7" type="ORF">F9U64_13520</name>
</gene>
<evidence type="ECO:0000256" key="4">
    <source>
        <dbReference type="ARBA" id="ARBA00023139"/>
    </source>
</evidence>
<dbReference type="AlphaFoldDB" id="A0A7C8KXJ8"/>
<evidence type="ECO:0000256" key="1">
    <source>
        <dbReference type="ARBA" id="ARBA00022475"/>
    </source>
</evidence>
<dbReference type="CDD" id="cd13583">
    <property type="entry name" value="PBP2_AlgQ_like_4"/>
    <property type="match status" value="1"/>
</dbReference>
<dbReference type="InterPro" id="IPR006059">
    <property type="entry name" value="SBP"/>
</dbReference>
<dbReference type="Gene3D" id="3.40.190.10">
    <property type="entry name" value="Periplasmic binding protein-like II"/>
    <property type="match status" value="2"/>
</dbReference>
<evidence type="ECO:0000313" key="8">
    <source>
        <dbReference type="Proteomes" id="UP000480246"/>
    </source>
</evidence>
<reference evidence="7 8" key="1">
    <citation type="submission" date="2019-10" db="EMBL/GenBank/DDBJ databases">
        <title>Gracilibacillus sp. nov. isolated from rice seeds.</title>
        <authorList>
            <person name="He S."/>
        </authorList>
    </citation>
    <scope>NUCLEOTIDE SEQUENCE [LARGE SCALE GENOMIC DNA]</scope>
    <source>
        <strain evidence="7 8">TD8</strain>
    </source>
</reference>
<keyword evidence="5" id="KW-0449">Lipoprotein</keyword>